<name>A0A7X1NDJ3_9BURK</name>
<feature type="modified residue" description="4-aspartylphosphate" evidence="1">
    <location>
        <position position="68"/>
    </location>
</feature>
<evidence type="ECO:0000256" key="1">
    <source>
        <dbReference type="PROSITE-ProRule" id="PRU00169"/>
    </source>
</evidence>
<dbReference type="Gene3D" id="3.40.50.2300">
    <property type="match status" value="1"/>
</dbReference>
<dbReference type="Proteomes" id="UP000484381">
    <property type="component" value="Unassembled WGS sequence"/>
</dbReference>
<dbReference type="PROSITE" id="PS50883">
    <property type="entry name" value="EAL"/>
    <property type="match status" value="1"/>
</dbReference>
<dbReference type="GO" id="GO:0071111">
    <property type="term" value="F:cyclic-guanylate-specific phosphodiesterase activity"/>
    <property type="evidence" value="ECO:0007669"/>
    <property type="project" value="InterPro"/>
</dbReference>
<dbReference type="SMART" id="SM00448">
    <property type="entry name" value="REC"/>
    <property type="match status" value="1"/>
</dbReference>
<dbReference type="Gene3D" id="3.20.20.450">
    <property type="entry name" value="EAL domain"/>
    <property type="match status" value="1"/>
</dbReference>
<dbReference type="PROSITE" id="PS50110">
    <property type="entry name" value="RESPONSE_REGULATORY"/>
    <property type="match status" value="1"/>
</dbReference>
<comment type="caution">
    <text evidence="4">The sequence shown here is derived from an EMBL/GenBank/DDBJ whole genome shotgun (WGS) entry which is preliminary data.</text>
</comment>
<dbReference type="EMBL" id="WHNP01000025">
    <property type="protein sequence ID" value="MPW19985.1"/>
    <property type="molecule type" value="Genomic_DNA"/>
</dbReference>
<reference evidence="4 5" key="1">
    <citation type="submission" date="2019-10" db="EMBL/GenBank/DDBJ databases">
        <title>Paraburkholderia sp. isolated from nodules of Mimosa pudica from Brazilian Atlantic Forest soils.</title>
        <authorList>
            <person name="Paulitsch F."/>
            <person name="Hungria M."/>
            <person name="Dall'Agnol R."/>
        </authorList>
    </citation>
    <scope>NUCLEOTIDE SEQUENCE [LARGE SCALE GENOMIC DNA]</scope>
    <source>
        <strain evidence="4 5">CNPSo 3157</strain>
    </source>
</reference>
<keyword evidence="5" id="KW-1185">Reference proteome</keyword>
<dbReference type="AlphaFoldDB" id="A0A7X1NDJ3"/>
<dbReference type="SUPFAM" id="SSF52172">
    <property type="entry name" value="CheY-like"/>
    <property type="match status" value="1"/>
</dbReference>
<evidence type="ECO:0000313" key="5">
    <source>
        <dbReference type="Proteomes" id="UP000484381"/>
    </source>
</evidence>
<proteinExistence type="predicted"/>
<dbReference type="PANTHER" id="PTHR33121">
    <property type="entry name" value="CYCLIC DI-GMP PHOSPHODIESTERASE PDEF"/>
    <property type="match status" value="1"/>
</dbReference>
<evidence type="ECO:0000259" key="2">
    <source>
        <dbReference type="PROSITE" id="PS50110"/>
    </source>
</evidence>
<dbReference type="InterPro" id="IPR001633">
    <property type="entry name" value="EAL_dom"/>
</dbReference>
<dbReference type="RefSeq" id="WP_152762516.1">
    <property type="nucleotide sequence ID" value="NZ_WHNP01000025.1"/>
</dbReference>
<organism evidence="4 5">
    <name type="scientific">Paraburkholderia franconis</name>
    <dbReference type="NCBI Taxonomy" id="2654983"/>
    <lineage>
        <taxon>Bacteria</taxon>
        <taxon>Pseudomonadati</taxon>
        <taxon>Pseudomonadota</taxon>
        <taxon>Betaproteobacteria</taxon>
        <taxon>Burkholderiales</taxon>
        <taxon>Burkholderiaceae</taxon>
        <taxon>Paraburkholderia</taxon>
    </lineage>
</organism>
<sequence length="409" mass="45547">MNQITNSGTEQSPEKRKIVVVDDEPFVLKVLARQLTLLGYEVLSFERAQDALSVLEESGPGIDIVFTDLQMPEMDGVEFVRRLVGARYDGHIVLISGEDARIIRSAERLARARGLSVLGALSKPATREQLKEQLSRAEVTTQVQSATAVPKYEREELRAAISDGQLVNYYQPQVAVGTGAVIGVEALVRWRHPRDGIVSASGFIELIEQYDLVDELVREVLPSALNEIAALQSLGNELRLSVNLSIDNLNSLDFPDFVAAAAAKADFPLSRLVMEITERRLVGDQLSSLDILTRLKLKRIGLSIDDFGTGHASLAQLRDFQYDEIKIDCSFVHGAWGDDSLDAIFRASLLLAKQLKMVTVAEGVEDADDWRHVRELQCERAQGYFIGRPMLVEELPSWLSEWEDRFGKL</sequence>
<dbReference type="InterPro" id="IPR050706">
    <property type="entry name" value="Cyclic-di-GMP_PDE-like"/>
</dbReference>
<keyword evidence="1" id="KW-0597">Phosphoprotein</keyword>
<evidence type="ECO:0000259" key="3">
    <source>
        <dbReference type="PROSITE" id="PS50883"/>
    </source>
</evidence>
<protein>
    <submittedName>
        <fullName evidence="4">EAL domain-containing protein</fullName>
    </submittedName>
</protein>
<evidence type="ECO:0000313" key="4">
    <source>
        <dbReference type="EMBL" id="MPW19985.1"/>
    </source>
</evidence>
<feature type="domain" description="EAL" evidence="3">
    <location>
        <begin position="150"/>
        <end position="403"/>
    </location>
</feature>
<dbReference type="InterPro" id="IPR035919">
    <property type="entry name" value="EAL_sf"/>
</dbReference>
<dbReference type="InterPro" id="IPR001789">
    <property type="entry name" value="Sig_transdc_resp-reg_receiver"/>
</dbReference>
<dbReference type="InterPro" id="IPR011006">
    <property type="entry name" value="CheY-like_superfamily"/>
</dbReference>
<dbReference type="SUPFAM" id="SSF141868">
    <property type="entry name" value="EAL domain-like"/>
    <property type="match status" value="1"/>
</dbReference>
<dbReference type="Pfam" id="PF00563">
    <property type="entry name" value="EAL"/>
    <property type="match status" value="1"/>
</dbReference>
<gene>
    <name evidence="4" type="ORF">GCT13_24555</name>
</gene>
<dbReference type="PANTHER" id="PTHR33121:SF79">
    <property type="entry name" value="CYCLIC DI-GMP PHOSPHODIESTERASE PDED-RELATED"/>
    <property type="match status" value="1"/>
</dbReference>
<accession>A0A7X1NDJ3</accession>
<dbReference type="CDD" id="cd01948">
    <property type="entry name" value="EAL"/>
    <property type="match status" value="1"/>
</dbReference>
<feature type="domain" description="Response regulatory" evidence="2">
    <location>
        <begin position="17"/>
        <end position="138"/>
    </location>
</feature>
<dbReference type="SMART" id="SM00052">
    <property type="entry name" value="EAL"/>
    <property type="match status" value="1"/>
</dbReference>
<dbReference type="Pfam" id="PF00072">
    <property type="entry name" value="Response_reg"/>
    <property type="match status" value="1"/>
</dbReference>
<dbReference type="GO" id="GO:0000160">
    <property type="term" value="P:phosphorelay signal transduction system"/>
    <property type="evidence" value="ECO:0007669"/>
    <property type="project" value="InterPro"/>
</dbReference>